<dbReference type="InterPro" id="IPR012347">
    <property type="entry name" value="Ferritin-like"/>
</dbReference>
<dbReference type="SUPFAM" id="SSF47240">
    <property type="entry name" value="Ferritin-like"/>
    <property type="match status" value="1"/>
</dbReference>
<dbReference type="RefSeq" id="WP_048878576.1">
    <property type="nucleotide sequence ID" value="NZ_BANC01000039.1"/>
</dbReference>
<dbReference type="STRING" id="1120923.SAMN02746095_01476"/>
<dbReference type="InterPro" id="IPR009078">
    <property type="entry name" value="Ferritin-like_SF"/>
</dbReference>
<dbReference type="OrthoDB" id="4271929at2"/>
<accession>A0A0D6PG31</accession>
<reference evidence="2 3" key="1">
    <citation type="submission" date="2012-11" db="EMBL/GenBank/DDBJ databases">
        <title>Whole genome sequence of Acidocella aminolytica 101 = DSM 11237.</title>
        <authorList>
            <person name="Azuma Y."/>
            <person name="Higashiura N."/>
            <person name="Hirakawa H."/>
            <person name="Matsushita K."/>
        </authorList>
    </citation>
    <scope>NUCLEOTIDE SEQUENCE [LARGE SCALE GENOMIC DNA]</scope>
    <source>
        <strain evidence="3">101 / DSM 11237</strain>
    </source>
</reference>
<evidence type="ECO:0000313" key="3">
    <source>
        <dbReference type="Proteomes" id="UP000032668"/>
    </source>
</evidence>
<proteinExistence type="predicted"/>
<comment type="caution">
    <text evidence="2">The sequence shown here is derived from an EMBL/GenBank/DDBJ whole genome shotgun (WGS) entry which is preliminary data.</text>
</comment>
<dbReference type="Pfam" id="PF00210">
    <property type="entry name" value="Ferritin"/>
    <property type="match status" value="1"/>
</dbReference>
<dbReference type="EMBL" id="BANC01000039">
    <property type="protein sequence ID" value="GAN80158.1"/>
    <property type="molecule type" value="Genomic_DNA"/>
</dbReference>
<evidence type="ECO:0000313" key="2">
    <source>
        <dbReference type="EMBL" id="GAN80158.1"/>
    </source>
</evidence>
<protein>
    <recommendedName>
        <fullName evidence="1">Ferritin/DPS domain-containing protein</fullName>
    </recommendedName>
</protein>
<sequence length="170" mass="18665">MHAPSDVQPQVFSTLIAALRDEAGQLLGIRPIPANTGVKLLGLLYRAEALSAQRYQLLLLRLEGAPNEALQDTFTRREAMERRHLAQLAQRIAALGGEPPVLLAHSLGEVAETLPVVVSSLLAKRGMVKLYRAAIRFLAQRDRDSAALLRLILKEEEAHIAAMRALVVPR</sequence>
<evidence type="ECO:0000259" key="1">
    <source>
        <dbReference type="Pfam" id="PF00210"/>
    </source>
</evidence>
<feature type="domain" description="Ferritin/DPS" evidence="1">
    <location>
        <begin position="50"/>
        <end position="167"/>
    </location>
</feature>
<name>A0A0D6PG31_9PROT</name>
<dbReference type="AlphaFoldDB" id="A0A0D6PG31"/>
<gene>
    <name evidence="2" type="ORF">Aam_039_040</name>
</gene>
<dbReference type="Proteomes" id="UP000032668">
    <property type="component" value="Unassembled WGS sequence"/>
</dbReference>
<dbReference type="Gene3D" id="1.20.1260.10">
    <property type="match status" value="1"/>
</dbReference>
<keyword evidence="3" id="KW-1185">Reference proteome</keyword>
<dbReference type="InterPro" id="IPR008331">
    <property type="entry name" value="Ferritin_DPS_dom"/>
</dbReference>
<dbReference type="GO" id="GO:0008199">
    <property type="term" value="F:ferric iron binding"/>
    <property type="evidence" value="ECO:0007669"/>
    <property type="project" value="InterPro"/>
</dbReference>
<dbReference type="CDD" id="cd00657">
    <property type="entry name" value="Ferritin_like"/>
    <property type="match status" value="1"/>
</dbReference>
<organism evidence="2 3">
    <name type="scientific">Acidocella aminolytica 101 = DSM 11237</name>
    <dbReference type="NCBI Taxonomy" id="1120923"/>
    <lineage>
        <taxon>Bacteria</taxon>
        <taxon>Pseudomonadati</taxon>
        <taxon>Pseudomonadota</taxon>
        <taxon>Alphaproteobacteria</taxon>
        <taxon>Acetobacterales</taxon>
        <taxon>Acidocellaceae</taxon>
        <taxon>Acidocella</taxon>
    </lineage>
</organism>